<comment type="similarity">
    <text evidence="5">Belongs to the SAT4 family.</text>
</comment>
<feature type="compositionally biased region" description="Polar residues" evidence="6">
    <location>
        <begin position="476"/>
        <end position="486"/>
    </location>
</feature>
<reference evidence="9 10" key="1">
    <citation type="journal article" date="2020" name="Genomics">
        <title>Complete, high-quality genomes from long-read metagenomic sequencing of two wolf lichen thalli reveals enigmatic genome architecture.</title>
        <authorList>
            <person name="McKenzie S.K."/>
            <person name="Walston R.F."/>
            <person name="Allen J.L."/>
        </authorList>
    </citation>
    <scope>NUCLEOTIDE SEQUENCE [LARGE SCALE GENOMIC DNA]</scope>
    <source>
        <strain evidence="9">WasteWater2</strain>
    </source>
</reference>
<evidence type="ECO:0000256" key="3">
    <source>
        <dbReference type="ARBA" id="ARBA00022989"/>
    </source>
</evidence>
<keyword evidence="3 7" id="KW-1133">Transmembrane helix</keyword>
<keyword evidence="4 7" id="KW-0472">Membrane</keyword>
<accession>A0A8H6CJW5</accession>
<evidence type="ECO:0000256" key="4">
    <source>
        <dbReference type="ARBA" id="ARBA00023136"/>
    </source>
</evidence>
<organism evidence="9 10">
    <name type="scientific">Letharia columbiana</name>
    <dbReference type="NCBI Taxonomy" id="112416"/>
    <lineage>
        <taxon>Eukaryota</taxon>
        <taxon>Fungi</taxon>
        <taxon>Dikarya</taxon>
        <taxon>Ascomycota</taxon>
        <taxon>Pezizomycotina</taxon>
        <taxon>Lecanoromycetes</taxon>
        <taxon>OSLEUM clade</taxon>
        <taxon>Lecanoromycetidae</taxon>
        <taxon>Lecanorales</taxon>
        <taxon>Lecanorineae</taxon>
        <taxon>Parmeliaceae</taxon>
        <taxon>Letharia</taxon>
    </lineage>
</organism>
<dbReference type="GO" id="GO:0016020">
    <property type="term" value="C:membrane"/>
    <property type="evidence" value="ECO:0007669"/>
    <property type="project" value="UniProtKB-SubCell"/>
</dbReference>
<feature type="transmembrane region" description="Helical" evidence="7">
    <location>
        <begin position="182"/>
        <end position="207"/>
    </location>
</feature>
<evidence type="ECO:0000313" key="10">
    <source>
        <dbReference type="Proteomes" id="UP000578531"/>
    </source>
</evidence>
<dbReference type="InterPro" id="IPR049326">
    <property type="entry name" value="Rhodopsin_dom_fungi"/>
</dbReference>
<dbReference type="PANTHER" id="PTHR33048:SF47">
    <property type="entry name" value="INTEGRAL MEMBRANE PROTEIN-RELATED"/>
    <property type="match status" value="1"/>
</dbReference>
<gene>
    <name evidence="9" type="ORF">HO173_013016</name>
</gene>
<protein>
    <recommendedName>
        <fullName evidence="8">Rhodopsin domain-containing protein</fullName>
    </recommendedName>
</protein>
<evidence type="ECO:0000256" key="1">
    <source>
        <dbReference type="ARBA" id="ARBA00004141"/>
    </source>
</evidence>
<feature type="transmembrane region" description="Helical" evidence="7">
    <location>
        <begin position="251"/>
        <end position="273"/>
    </location>
</feature>
<feature type="region of interest" description="Disordered" evidence="6">
    <location>
        <begin position="304"/>
        <end position="383"/>
    </location>
</feature>
<keyword evidence="2 7" id="KW-0812">Transmembrane</keyword>
<dbReference type="Proteomes" id="UP000578531">
    <property type="component" value="Unassembled WGS sequence"/>
</dbReference>
<comment type="subcellular location">
    <subcellularLocation>
        <location evidence="1">Membrane</location>
        <topology evidence="1">Multi-pass membrane protein</topology>
    </subcellularLocation>
</comment>
<evidence type="ECO:0000256" key="6">
    <source>
        <dbReference type="SAM" id="MobiDB-lite"/>
    </source>
</evidence>
<evidence type="ECO:0000313" key="9">
    <source>
        <dbReference type="EMBL" id="KAF6224576.1"/>
    </source>
</evidence>
<name>A0A8H6CJW5_9LECA</name>
<feature type="compositionally biased region" description="Basic and acidic residues" evidence="6">
    <location>
        <begin position="345"/>
        <end position="361"/>
    </location>
</feature>
<feature type="compositionally biased region" description="Basic and acidic residues" evidence="6">
    <location>
        <begin position="437"/>
        <end position="463"/>
    </location>
</feature>
<comment type="caution">
    <text evidence="9">The sequence shown here is derived from an EMBL/GenBank/DDBJ whole genome shotgun (WGS) entry which is preliminary data.</text>
</comment>
<evidence type="ECO:0000256" key="5">
    <source>
        <dbReference type="ARBA" id="ARBA00038359"/>
    </source>
</evidence>
<dbReference type="InterPro" id="IPR052337">
    <property type="entry name" value="SAT4-like"/>
</dbReference>
<feature type="transmembrane region" description="Helical" evidence="7">
    <location>
        <begin position="53"/>
        <end position="78"/>
    </location>
</feature>
<feature type="transmembrane region" description="Helical" evidence="7">
    <location>
        <begin position="139"/>
        <end position="162"/>
    </location>
</feature>
<feature type="transmembrane region" description="Helical" evidence="7">
    <location>
        <begin position="106"/>
        <end position="127"/>
    </location>
</feature>
<dbReference type="GeneID" id="59294648"/>
<dbReference type="AlphaFoldDB" id="A0A8H6CJW5"/>
<dbReference type="OrthoDB" id="10017208at2759"/>
<dbReference type="RefSeq" id="XP_037158274.1">
    <property type="nucleotide sequence ID" value="XM_037314845.1"/>
</dbReference>
<evidence type="ECO:0000259" key="8">
    <source>
        <dbReference type="Pfam" id="PF20684"/>
    </source>
</evidence>
<dbReference type="Pfam" id="PF20684">
    <property type="entry name" value="Fung_rhodopsin"/>
    <property type="match status" value="1"/>
</dbReference>
<dbReference type="EMBL" id="JACCJC010000117">
    <property type="protein sequence ID" value="KAF6224576.1"/>
    <property type="molecule type" value="Genomic_DNA"/>
</dbReference>
<feature type="transmembrane region" description="Helical" evidence="7">
    <location>
        <begin position="219"/>
        <end position="239"/>
    </location>
</feature>
<dbReference type="PANTHER" id="PTHR33048">
    <property type="entry name" value="PTH11-LIKE INTEGRAL MEMBRANE PROTEIN (AFU_ORTHOLOGUE AFUA_5G11245)"/>
    <property type="match status" value="1"/>
</dbReference>
<feature type="region of interest" description="Disordered" evidence="6">
    <location>
        <begin position="428"/>
        <end position="528"/>
    </location>
</feature>
<keyword evidence="10" id="KW-1185">Reference proteome</keyword>
<sequence>MSGPSSMPGPPPGLNLYDDQGGKVLGTMIALIALASTFVILRLTSRHLARAGFWWDDVLIIVALLLAIASCICSIVAVKHVGFGKHIYVFGKAGAMEAATGYFHTLYFFELFFTLATGATKLTILAFYRRIFPIAELKLILIVMITVVVMYTTVVSTLIIFQCHPIRKFWESELPGYCINPINNLIVTGSVNTLLDFMIVCLPVPLLWRLRTSTRQKSILTGIFLTAGFVCIVSIVRIISFTRVDPVDVTWNFVGVSIWSAVEPIAGILGACLPSLRPLLTLLLDNNAYRSFAATASQTFQSTTTTTTSSVLKSNQSNRKNRDSTTFARLKEEHDGNAPKTQRLPWRDPKGPRVYDHEIDGHNITVYGGRGQQGDGDGVEMERMSDVEPPRGVIRVKTEIFLSSIGQLADATKIHNLRSPRLIRQQQRFAVTQSSDVDSKHCDRRASKATERPGKSNSRRKDTFFPSKSPRKLLKTVTQRHYTTTGCPPHYFSRTGTMHEPKPIETEGPTGKPKQPIRKRSPQTHIARSARLACHEPRCFNPSSHKKFNTWKCR</sequence>
<feature type="domain" description="Rhodopsin" evidence="8">
    <location>
        <begin position="41"/>
        <end position="281"/>
    </location>
</feature>
<evidence type="ECO:0000256" key="2">
    <source>
        <dbReference type="ARBA" id="ARBA00022692"/>
    </source>
</evidence>
<proteinExistence type="inferred from homology"/>
<evidence type="ECO:0000256" key="7">
    <source>
        <dbReference type="SAM" id="Phobius"/>
    </source>
</evidence>
<feature type="transmembrane region" description="Helical" evidence="7">
    <location>
        <begin position="20"/>
        <end position="41"/>
    </location>
</feature>